<evidence type="ECO:0000256" key="1">
    <source>
        <dbReference type="SAM" id="SignalP"/>
    </source>
</evidence>
<dbReference type="EMBL" id="CP102480">
    <property type="protein sequence ID" value="UUX48491.1"/>
    <property type="molecule type" value="Genomic_DNA"/>
</dbReference>
<protein>
    <submittedName>
        <fullName evidence="2">Uncharacterized protein</fullName>
    </submittedName>
</protein>
<dbReference type="KEGG" id="naci:NUH88_13850"/>
<keyword evidence="1" id="KW-0732">Signal</keyword>
<feature type="signal peptide" evidence="1">
    <location>
        <begin position="1"/>
        <end position="26"/>
    </location>
</feature>
<sequence>MIRFSAFFLAFILFAAVTHSSGPATALTLSEKASIQAAMQRHVDGSLVDGAILYLNPKDGEVHKLHPVTAHPMILSMGAHYVLCFDFRDDTGKEVPIDYYMARTSNDYVVFHTAIADRGLLQRLMKDGTVKRLR</sequence>
<accession>A0A9J7ALG4</accession>
<name>A0A9J7ALG4_9PROT</name>
<proteinExistence type="predicted"/>
<organism evidence="2 3">
    <name type="scientific">Nisaea acidiphila</name>
    <dbReference type="NCBI Taxonomy" id="1862145"/>
    <lineage>
        <taxon>Bacteria</taxon>
        <taxon>Pseudomonadati</taxon>
        <taxon>Pseudomonadota</taxon>
        <taxon>Alphaproteobacteria</taxon>
        <taxon>Rhodospirillales</taxon>
        <taxon>Thalassobaculaceae</taxon>
        <taxon>Nisaea</taxon>
    </lineage>
</organism>
<dbReference type="AlphaFoldDB" id="A0A9J7ALG4"/>
<dbReference type="RefSeq" id="WP_257766998.1">
    <property type="nucleotide sequence ID" value="NZ_CP102480.1"/>
</dbReference>
<dbReference type="Proteomes" id="UP001060336">
    <property type="component" value="Chromosome"/>
</dbReference>
<reference evidence="2" key="1">
    <citation type="submission" date="2022-08" db="EMBL/GenBank/DDBJ databases">
        <title>Nisaea acidiphila sp. nov., isolated from a marine algal debris and emended description of the genus Nisaea Urios et al. 2008.</title>
        <authorList>
            <person name="Kwon K."/>
        </authorList>
    </citation>
    <scope>NUCLEOTIDE SEQUENCE</scope>
    <source>
        <strain evidence="2">MEBiC11861</strain>
    </source>
</reference>
<evidence type="ECO:0000313" key="2">
    <source>
        <dbReference type="EMBL" id="UUX48491.1"/>
    </source>
</evidence>
<feature type="chain" id="PRO_5039896480" evidence="1">
    <location>
        <begin position="27"/>
        <end position="134"/>
    </location>
</feature>
<evidence type="ECO:0000313" key="3">
    <source>
        <dbReference type="Proteomes" id="UP001060336"/>
    </source>
</evidence>
<keyword evidence="3" id="KW-1185">Reference proteome</keyword>
<gene>
    <name evidence="2" type="ORF">NUH88_13850</name>
</gene>